<dbReference type="Gene3D" id="3.30.930.10">
    <property type="entry name" value="Bira Bifunctional Protein, Domain 2"/>
    <property type="match status" value="1"/>
</dbReference>
<keyword evidence="9" id="KW-0030">Aminoacyl-tRNA synthetase</keyword>
<proteinExistence type="inferred from homology"/>
<evidence type="ECO:0000256" key="4">
    <source>
        <dbReference type="ARBA" id="ARBA00022490"/>
    </source>
</evidence>
<dbReference type="Gene3D" id="3.30.40.230">
    <property type="match status" value="1"/>
</dbReference>
<evidence type="ECO:0000256" key="11">
    <source>
        <dbReference type="SAM" id="MobiDB-lite"/>
    </source>
</evidence>
<dbReference type="InterPro" id="IPR027031">
    <property type="entry name" value="Gly-tRNA_synthase/POLG2"/>
</dbReference>
<organism evidence="13 14">
    <name type="scientific">Phlebiopsis gigantea (strain 11061_1 CR5-6)</name>
    <name type="common">White-rot fungus</name>
    <name type="synonym">Peniophora gigantea</name>
    <dbReference type="NCBI Taxonomy" id="745531"/>
    <lineage>
        <taxon>Eukaryota</taxon>
        <taxon>Fungi</taxon>
        <taxon>Dikarya</taxon>
        <taxon>Basidiomycota</taxon>
        <taxon>Agaricomycotina</taxon>
        <taxon>Agaricomycetes</taxon>
        <taxon>Polyporales</taxon>
        <taxon>Phanerochaetaceae</taxon>
        <taxon>Phlebiopsis</taxon>
    </lineage>
</organism>
<gene>
    <name evidence="13" type="ORF">PHLGIDRAFT_93961</name>
</gene>
<dbReference type="NCBIfam" id="NF003211">
    <property type="entry name" value="PRK04173.1"/>
    <property type="match status" value="1"/>
</dbReference>
<dbReference type="InterPro" id="IPR002315">
    <property type="entry name" value="tRNA-synt_gly"/>
</dbReference>
<dbReference type="FunFam" id="3.40.50.800:FF:000004">
    <property type="entry name" value="Glycine--tRNA ligase 2"/>
    <property type="match status" value="1"/>
</dbReference>
<dbReference type="GO" id="GO:0005739">
    <property type="term" value="C:mitochondrion"/>
    <property type="evidence" value="ECO:0007669"/>
    <property type="project" value="TreeGrafter"/>
</dbReference>
<dbReference type="InterPro" id="IPR002314">
    <property type="entry name" value="aa-tRNA-synt_IIb"/>
</dbReference>
<evidence type="ECO:0000256" key="2">
    <source>
        <dbReference type="ARBA" id="ARBA00008226"/>
    </source>
</evidence>
<evidence type="ECO:0000313" key="14">
    <source>
        <dbReference type="Proteomes" id="UP000053257"/>
    </source>
</evidence>
<keyword evidence="7" id="KW-0067">ATP-binding</keyword>
<dbReference type="SUPFAM" id="SSF52954">
    <property type="entry name" value="Class II aaRS ABD-related"/>
    <property type="match status" value="1"/>
</dbReference>
<dbReference type="PANTHER" id="PTHR10745:SF0">
    <property type="entry name" value="GLYCINE--TRNA LIGASE"/>
    <property type="match status" value="1"/>
</dbReference>
<dbReference type="HOGENOM" id="CLU_015515_1_0_1"/>
<dbReference type="SUPFAM" id="SSF55681">
    <property type="entry name" value="Class II aaRS and biotin synthetases"/>
    <property type="match status" value="1"/>
</dbReference>
<keyword evidence="8" id="KW-0648">Protein biosynthesis</keyword>
<reference evidence="13 14" key="1">
    <citation type="journal article" date="2014" name="PLoS Genet.">
        <title>Analysis of the Phlebiopsis gigantea genome, transcriptome and secretome provides insight into its pioneer colonization strategies of wood.</title>
        <authorList>
            <person name="Hori C."/>
            <person name="Ishida T."/>
            <person name="Igarashi K."/>
            <person name="Samejima M."/>
            <person name="Suzuki H."/>
            <person name="Master E."/>
            <person name="Ferreira P."/>
            <person name="Ruiz-Duenas F.J."/>
            <person name="Held B."/>
            <person name="Canessa P."/>
            <person name="Larrondo L.F."/>
            <person name="Schmoll M."/>
            <person name="Druzhinina I.S."/>
            <person name="Kubicek C.P."/>
            <person name="Gaskell J.A."/>
            <person name="Kersten P."/>
            <person name="St John F."/>
            <person name="Glasner J."/>
            <person name="Sabat G."/>
            <person name="Splinter BonDurant S."/>
            <person name="Syed K."/>
            <person name="Yadav J."/>
            <person name="Mgbeahuruike A.C."/>
            <person name="Kovalchuk A."/>
            <person name="Asiegbu F.O."/>
            <person name="Lackner G."/>
            <person name="Hoffmeister D."/>
            <person name="Rencoret J."/>
            <person name="Gutierrez A."/>
            <person name="Sun H."/>
            <person name="Lindquist E."/>
            <person name="Barry K."/>
            <person name="Riley R."/>
            <person name="Grigoriev I.V."/>
            <person name="Henrissat B."/>
            <person name="Kues U."/>
            <person name="Berka R.M."/>
            <person name="Martinez A.T."/>
            <person name="Covert S.F."/>
            <person name="Blanchette R.A."/>
            <person name="Cullen D."/>
        </authorList>
    </citation>
    <scope>NUCLEOTIDE SEQUENCE [LARGE SCALE GENOMIC DNA]</scope>
    <source>
        <strain evidence="13 14">11061_1 CR5-6</strain>
    </source>
</reference>
<dbReference type="NCBIfam" id="TIGR00389">
    <property type="entry name" value="glyS_dimeric"/>
    <property type="match status" value="1"/>
</dbReference>
<dbReference type="GO" id="GO:0005524">
    <property type="term" value="F:ATP binding"/>
    <property type="evidence" value="ECO:0007669"/>
    <property type="project" value="UniProtKB-KW"/>
</dbReference>
<keyword evidence="5" id="KW-0436">Ligase</keyword>
<comment type="subcellular location">
    <subcellularLocation>
        <location evidence="1">Cytoplasm</location>
    </subcellularLocation>
</comment>
<keyword evidence="4" id="KW-0963">Cytoplasm</keyword>
<dbReference type="PROSITE" id="PS50862">
    <property type="entry name" value="AA_TRNA_LIGASE_II"/>
    <property type="match status" value="1"/>
</dbReference>
<evidence type="ECO:0000256" key="3">
    <source>
        <dbReference type="ARBA" id="ARBA00012829"/>
    </source>
</evidence>
<keyword evidence="6" id="KW-0547">Nucleotide-binding</keyword>
<feature type="domain" description="Aminoacyl-transfer RNA synthetases class-II family profile" evidence="12">
    <location>
        <begin position="165"/>
        <end position="546"/>
    </location>
</feature>
<dbReference type="PRINTS" id="PR01043">
    <property type="entry name" value="TRNASYNTHGLY"/>
</dbReference>
<evidence type="ECO:0000256" key="8">
    <source>
        <dbReference type="ARBA" id="ARBA00022917"/>
    </source>
</evidence>
<evidence type="ECO:0000256" key="5">
    <source>
        <dbReference type="ARBA" id="ARBA00022598"/>
    </source>
</evidence>
<dbReference type="CDD" id="cd00774">
    <property type="entry name" value="GlyRS-like_core"/>
    <property type="match status" value="1"/>
</dbReference>
<evidence type="ECO:0000256" key="9">
    <source>
        <dbReference type="ARBA" id="ARBA00023146"/>
    </source>
</evidence>
<feature type="region of interest" description="Disordered" evidence="11">
    <location>
        <begin position="126"/>
        <end position="147"/>
    </location>
</feature>
<dbReference type="PANTHER" id="PTHR10745">
    <property type="entry name" value="GLYCYL-TRNA SYNTHETASE/DNA POLYMERASE SUBUNIT GAMMA-2"/>
    <property type="match status" value="1"/>
</dbReference>
<feature type="compositionally biased region" description="Basic and acidic residues" evidence="11">
    <location>
        <begin position="126"/>
        <end position="139"/>
    </location>
</feature>
<evidence type="ECO:0000256" key="6">
    <source>
        <dbReference type="ARBA" id="ARBA00022741"/>
    </source>
</evidence>
<dbReference type="OrthoDB" id="10267474at2759"/>
<dbReference type="InterPro" id="IPR006195">
    <property type="entry name" value="aa-tRNA-synth_II"/>
</dbReference>
<comment type="similarity">
    <text evidence="2">Belongs to the class-II aminoacyl-tRNA synthetase family.</text>
</comment>
<dbReference type="Gene3D" id="3.40.50.800">
    <property type="entry name" value="Anticodon-binding domain"/>
    <property type="match status" value="1"/>
</dbReference>
<evidence type="ECO:0000256" key="7">
    <source>
        <dbReference type="ARBA" id="ARBA00022840"/>
    </source>
</evidence>
<dbReference type="FunFam" id="3.30.930.10:FF:000010">
    <property type="entry name" value="Glycyl-tRNA synthetase 1"/>
    <property type="match status" value="1"/>
</dbReference>
<accession>A0A0C3S6E9</accession>
<keyword evidence="14" id="KW-1185">Reference proteome</keyword>
<dbReference type="STRING" id="745531.A0A0C3S6E9"/>
<evidence type="ECO:0000313" key="13">
    <source>
        <dbReference type="EMBL" id="KIP04090.1"/>
    </source>
</evidence>
<dbReference type="GO" id="GO:0004820">
    <property type="term" value="F:glycine-tRNA ligase activity"/>
    <property type="evidence" value="ECO:0007669"/>
    <property type="project" value="UniProtKB-EC"/>
</dbReference>
<dbReference type="Proteomes" id="UP000053257">
    <property type="component" value="Unassembled WGS sequence"/>
</dbReference>
<dbReference type="EC" id="6.1.1.14" evidence="3"/>
<dbReference type="AlphaFoldDB" id="A0A0C3S6E9"/>
<protein>
    <recommendedName>
        <fullName evidence="3">glycine--tRNA ligase</fullName>
        <ecNumber evidence="3">6.1.1.14</ecNumber>
    </recommendedName>
    <alternativeName>
        <fullName evidence="10">Diadenosine tetraphosphate synthetase</fullName>
    </alternativeName>
</protein>
<dbReference type="InterPro" id="IPR045864">
    <property type="entry name" value="aa-tRNA-synth_II/BPL/LPL"/>
</dbReference>
<evidence type="ECO:0000256" key="10">
    <source>
        <dbReference type="ARBA" id="ARBA00030057"/>
    </source>
</evidence>
<dbReference type="Gene3D" id="3.30.720.200">
    <property type="match status" value="1"/>
</dbReference>
<dbReference type="Pfam" id="PF03129">
    <property type="entry name" value="HGTP_anticodon"/>
    <property type="match status" value="1"/>
</dbReference>
<evidence type="ECO:0000259" key="12">
    <source>
        <dbReference type="PROSITE" id="PS50862"/>
    </source>
</evidence>
<name>A0A0C3S6E9_PHLG1</name>
<dbReference type="EMBL" id="KN840587">
    <property type="protein sequence ID" value="KIP04090.1"/>
    <property type="molecule type" value="Genomic_DNA"/>
</dbReference>
<dbReference type="GO" id="GO:0070150">
    <property type="term" value="P:mitochondrial glycyl-tRNA aminoacylation"/>
    <property type="evidence" value="ECO:0007669"/>
    <property type="project" value="TreeGrafter"/>
</dbReference>
<dbReference type="InterPro" id="IPR033731">
    <property type="entry name" value="GlyRS-like_core"/>
</dbReference>
<sequence>MATTVTKTAHPFDKTRLEALLTRRFFYAPAFDIYQGVAGLYDYGPPGSSLQANIISEWRKHFIVEEGMLEIDTTILTPAPVFETSGHVARFADWMVKDAKTGDVLRADHLVKNVFEARLAGDKEARGLAAQPKEDDKDKKQKKRKDKALKTAAVQLSDEVVAEYERILAQLDNYSGPELGQLCRDYKIMNPDTGNEVSEPQQFNLMFTTSIGPTGQHPGYLRPETAQGHFVNFQRLLEFNNGRVPFASAQIGRSFRNEISPRAGLLRVREFTMAEIEHFVDPDDKRHERFADVRDVELSLLDRDTQSAGSTAPRRMTVGAAVDAGVIANETLGYFVARIYQFLTKVGINPSRLRFRQHMANEMAHYATDCWDAEIENSTGWTECVGCADRAAYDLTVHSKRTGVPLVVREALKDPIITEKEVAEFNKKVLGKTFGRDAGVIQEVVNSLPEEGLIKLKGELAQGSATIVSPDGREFKLAPEILTIERQTLKQSIREFTPNVIEPSFGLGRILYTLLEHSFWSREQDVDRGVLSLPTLVAPTKVLIVPLSVRKFDDLVREVSNKFRKGGVFSRVDDSNQSIGKRYARNDELGTPFGVTLDFASIQNRTMTLRERDTTEQLIGSIDEVVAVVTDLVNGTIDWPAACTRLPRYTGTQNVD</sequence>
<evidence type="ECO:0000256" key="1">
    <source>
        <dbReference type="ARBA" id="ARBA00004496"/>
    </source>
</evidence>
<dbReference type="FunFam" id="3.30.930.10:FF:000158">
    <property type="entry name" value="Glycyl-tRNA synthetase"/>
    <property type="match status" value="1"/>
</dbReference>
<dbReference type="InterPro" id="IPR004154">
    <property type="entry name" value="Anticodon-bd"/>
</dbReference>
<dbReference type="Pfam" id="PF00587">
    <property type="entry name" value="tRNA-synt_2b"/>
    <property type="match status" value="1"/>
</dbReference>
<dbReference type="InterPro" id="IPR036621">
    <property type="entry name" value="Anticodon-bd_dom_sf"/>
</dbReference>